<protein>
    <submittedName>
        <fullName evidence="2">Uncharacterized protein</fullName>
    </submittedName>
</protein>
<gene>
    <name evidence="2" type="ORF">FPE01S_02_09040</name>
</gene>
<dbReference type="EMBL" id="BBWV01000002">
    <property type="protein sequence ID" value="GAO43798.1"/>
    <property type="molecule type" value="Genomic_DNA"/>
</dbReference>
<dbReference type="AlphaFoldDB" id="A0A0E9N1Z1"/>
<reference evidence="2 3" key="1">
    <citation type="submission" date="2015-04" db="EMBL/GenBank/DDBJ databases">
        <title>Whole genome shotgun sequence of Flavihumibacter petaseus NBRC 106054.</title>
        <authorList>
            <person name="Miyazawa S."/>
            <person name="Hosoyama A."/>
            <person name="Hashimoto M."/>
            <person name="Noguchi M."/>
            <person name="Tsuchikane K."/>
            <person name="Ohji S."/>
            <person name="Yamazoe A."/>
            <person name="Ichikawa N."/>
            <person name="Kimura A."/>
            <person name="Fujita N."/>
        </authorList>
    </citation>
    <scope>NUCLEOTIDE SEQUENCE [LARGE SCALE GENOMIC DNA]</scope>
    <source>
        <strain evidence="2 3">NBRC 106054</strain>
    </source>
</reference>
<dbReference type="STRING" id="1220578.FPE01S_02_09040"/>
<evidence type="ECO:0000313" key="2">
    <source>
        <dbReference type="EMBL" id="GAO43798.1"/>
    </source>
</evidence>
<sequence>MSYVNVLMLSGTIPKYDFGRKKKKSGEDPDGPAEDPDKELDADELAKYLGLK</sequence>
<feature type="region of interest" description="Disordered" evidence="1">
    <location>
        <begin position="16"/>
        <end position="42"/>
    </location>
</feature>
<accession>A0A0E9N1Z1</accession>
<name>A0A0E9N1Z1_9BACT</name>
<feature type="compositionally biased region" description="Acidic residues" evidence="1">
    <location>
        <begin position="28"/>
        <end position="42"/>
    </location>
</feature>
<dbReference type="Proteomes" id="UP000033121">
    <property type="component" value="Unassembled WGS sequence"/>
</dbReference>
<keyword evidence="3" id="KW-1185">Reference proteome</keyword>
<proteinExistence type="predicted"/>
<comment type="caution">
    <text evidence="2">The sequence shown here is derived from an EMBL/GenBank/DDBJ whole genome shotgun (WGS) entry which is preliminary data.</text>
</comment>
<evidence type="ECO:0000313" key="3">
    <source>
        <dbReference type="Proteomes" id="UP000033121"/>
    </source>
</evidence>
<organism evidence="2 3">
    <name type="scientific">Flavihumibacter petaseus NBRC 106054</name>
    <dbReference type="NCBI Taxonomy" id="1220578"/>
    <lineage>
        <taxon>Bacteria</taxon>
        <taxon>Pseudomonadati</taxon>
        <taxon>Bacteroidota</taxon>
        <taxon>Chitinophagia</taxon>
        <taxon>Chitinophagales</taxon>
        <taxon>Chitinophagaceae</taxon>
        <taxon>Flavihumibacter</taxon>
    </lineage>
</organism>
<evidence type="ECO:0000256" key="1">
    <source>
        <dbReference type="SAM" id="MobiDB-lite"/>
    </source>
</evidence>